<dbReference type="EMBL" id="JAGHQL010000149">
    <property type="protein sequence ID" value="KAH0537360.1"/>
    <property type="molecule type" value="Genomic_DNA"/>
</dbReference>
<evidence type="ECO:0000256" key="9">
    <source>
        <dbReference type="RuleBase" id="RU000461"/>
    </source>
</evidence>
<dbReference type="PRINTS" id="PR01239">
    <property type="entry name" value="EP450IICYP52"/>
</dbReference>
<keyword evidence="11" id="KW-1185">Reference proteome</keyword>
<keyword evidence="7 9" id="KW-0503">Monooxygenase</keyword>
<sequence>MGSLLALLSYAKAASRTCQHVKGAYGDVITVSSLSQVPDALLGEMEIPLLSRTVAALLALLFIRRLLRRYLEYRSNKAFGDRHGCLPTSMLKNEMPLGLDRLKQIFDADADSRLMELFLMHFRMWGNTLEQVFLAAQAFGTIDPINLEAMLSTKLKDFGMGPRRQTTFPFFGDGIFTQDGPDWKHSRELLRPQFSHKQYQDLEIFREHVDNLIDNIPTNGGIVDLQPLFFRLTLDTTTAFLFGKSVCSLVGAGTSAGKTDFAEAFDTAQSYVAKRLRLLDLYWLIGGKEFRDSCAIVYKFMDEIIDRGLDLGETDDGQERHSRYVFLDVVAKDSRNRTALRQQMIDILVAGRDTTALRHPRVLTKLREEISSVVGGTSEMKRADLHKMAYLNNVLKESKSNGKIPNWERRTHLLIKGIALRLYPSVPVNVRTAQRTTFLPTGGGADGLSPVLIPSGANVAYSVYSMHRRPDFYGEDAEDFRPERWEEDLGLFRDETTSKWGYLPFNGGPRICLGMDFALTEAAYAVVRILQRFPIVKMPPDEVRVKTGKERQTMTLVLSATDGCKVQFG</sequence>
<evidence type="ECO:0000256" key="5">
    <source>
        <dbReference type="ARBA" id="ARBA00023002"/>
    </source>
</evidence>
<dbReference type="InterPro" id="IPR002974">
    <property type="entry name" value="Cyt_P450_E_CYP52_ascomycetes"/>
</dbReference>
<evidence type="ECO:0000256" key="2">
    <source>
        <dbReference type="ARBA" id="ARBA00010617"/>
    </source>
</evidence>
<feature type="binding site" description="axial binding residue" evidence="8">
    <location>
        <position position="512"/>
    </location>
    <ligand>
        <name>heme</name>
        <dbReference type="ChEBI" id="CHEBI:30413"/>
    </ligand>
    <ligandPart>
        <name>Fe</name>
        <dbReference type="ChEBI" id="CHEBI:18248"/>
    </ligandPart>
</feature>
<dbReference type="InterPro" id="IPR036396">
    <property type="entry name" value="Cyt_P450_sf"/>
</dbReference>
<dbReference type="PANTHER" id="PTHR24287:SF18">
    <property type="entry name" value="CYTOCHROME P450 MONOOXYGENASE APDE-RELATED"/>
    <property type="match status" value="1"/>
</dbReference>
<dbReference type="PROSITE" id="PS00086">
    <property type="entry name" value="CYTOCHROME_P450"/>
    <property type="match status" value="1"/>
</dbReference>
<keyword evidence="4 8" id="KW-0479">Metal-binding</keyword>
<dbReference type="InterPro" id="IPR001128">
    <property type="entry name" value="Cyt_P450"/>
</dbReference>
<dbReference type="Pfam" id="PF00067">
    <property type="entry name" value="p450"/>
    <property type="match status" value="2"/>
</dbReference>
<evidence type="ECO:0000313" key="10">
    <source>
        <dbReference type="EMBL" id="KAH0537360.1"/>
    </source>
</evidence>
<name>A0A9P8I2I3_9PEZI</name>
<dbReference type="PRINTS" id="PR00464">
    <property type="entry name" value="EP450II"/>
</dbReference>
<gene>
    <name evidence="10" type="ORF">FGG08_005839</name>
</gene>
<dbReference type="PRINTS" id="PR00385">
    <property type="entry name" value="P450"/>
</dbReference>
<dbReference type="GO" id="GO:0016712">
    <property type="term" value="F:oxidoreductase activity, acting on paired donors, with incorporation or reduction of molecular oxygen, reduced flavin or flavoprotein as one donor, and incorporation of one atom of oxygen"/>
    <property type="evidence" value="ECO:0007669"/>
    <property type="project" value="InterPro"/>
</dbReference>
<dbReference type="InterPro" id="IPR047146">
    <property type="entry name" value="Cyt_P450_E_CYP52_fungi"/>
</dbReference>
<evidence type="ECO:0008006" key="12">
    <source>
        <dbReference type="Google" id="ProtNLM"/>
    </source>
</evidence>
<dbReference type="CDD" id="cd11063">
    <property type="entry name" value="CYP52"/>
    <property type="match status" value="1"/>
</dbReference>
<evidence type="ECO:0000256" key="4">
    <source>
        <dbReference type="ARBA" id="ARBA00022723"/>
    </source>
</evidence>
<dbReference type="Gene3D" id="1.10.630.10">
    <property type="entry name" value="Cytochrome P450"/>
    <property type="match status" value="1"/>
</dbReference>
<dbReference type="Proteomes" id="UP000698800">
    <property type="component" value="Unassembled WGS sequence"/>
</dbReference>
<dbReference type="SUPFAM" id="SSF48264">
    <property type="entry name" value="Cytochrome P450"/>
    <property type="match status" value="1"/>
</dbReference>
<comment type="cofactor">
    <cofactor evidence="1 8">
        <name>heme</name>
        <dbReference type="ChEBI" id="CHEBI:30413"/>
    </cofactor>
</comment>
<evidence type="ECO:0000256" key="7">
    <source>
        <dbReference type="ARBA" id="ARBA00023033"/>
    </source>
</evidence>
<evidence type="ECO:0000256" key="6">
    <source>
        <dbReference type="ARBA" id="ARBA00023004"/>
    </source>
</evidence>
<keyword evidence="3 8" id="KW-0349">Heme</keyword>
<dbReference type="InterPro" id="IPR017972">
    <property type="entry name" value="Cyt_P450_CS"/>
</dbReference>
<evidence type="ECO:0000256" key="1">
    <source>
        <dbReference type="ARBA" id="ARBA00001971"/>
    </source>
</evidence>
<evidence type="ECO:0000313" key="11">
    <source>
        <dbReference type="Proteomes" id="UP000698800"/>
    </source>
</evidence>
<protein>
    <recommendedName>
        <fullName evidence="12">Cytochrome P450 alkane hydroxylase</fullName>
    </recommendedName>
</protein>
<dbReference type="AlphaFoldDB" id="A0A9P8I2I3"/>
<comment type="similarity">
    <text evidence="2 9">Belongs to the cytochrome P450 family.</text>
</comment>
<dbReference type="GO" id="GO:0020037">
    <property type="term" value="F:heme binding"/>
    <property type="evidence" value="ECO:0007669"/>
    <property type="project" value="InterPro"/>
</dbReference>
<proteinExistence type="inferred from homology"/>
<evidence type="ECO:0000256" key="3">
    <source>
        <dbReference type="ARBA" id="ARBA00022617"/>
    </source>
</evidence>
<dbReference type="OrthoDB" id="1470350at2759"/>
<keyword evidence="5 9" id="KW-0560">Oxidoreductase</keyword>
<comment type="caution">
    <text evidence="10">The sequence shown here is derived from an EMBL/GenBank/DDBJ whole genome shotgun (WGS) entry which is preliminary data.</text>
</comment>
<evidence type="ECO:0000256" key="8">
    <source>
        <dbReference type="PIRSR" id="PIRSR602402-1"/>
    </source>
</evidence>
<dbReference type="GO" id="GO:0005506">
    <property type="term" value="F:iron ion binding"/>
    <property type="evidence" value="ECO:0007669"/>
    <property type="project" value="InterPro"/>
</dbReference>
<reference evidence="10" key="1">
    <citation type="submission" date="2021-03" db="EMBL/GenBank/DDBJ databases">
        <title>Comparative genomics and phylogenomic investigation of the class Geoglossomycetes provide insights into ecological specialization and systematics.</title>
        <authorList>
            <person name="Melie T."/>
            <person name="Pirro S."/>
            <person name="Miller A.N."/>
            <person name="Quandt A."/>
        </authorList>
    </citation>
    <scope>NUCLEOTIDE SEQUENCE</scope>
    <source>
        <strain evidence="10">GBOQ0MN5Z8</strain>
    </source>
</reference>
<dbReference type="InterPro" id="IPR002402">
    <property type="entry name" value="Cyt_P450_E_grp-II"/>
</dbReference>
<accession>A0A9P8I2I3</accession>
<keyword evidence="6 8" id="KW-0408">Iron</keyword>
<organism evidence="10 11">
    <name type="scientific">Glutinoglossum americanum</name>
    <dbReference type="NCBI Taxonomy" id="1670608"/>
    <lineage>
        <taxon>Eukaryota</taxon>
        <taxon>Fungi</taxon>
        <taxon>Dikarya</taxon>
        <taxon>Ascomycota</taxon>
        <taxon>Pezizomycotina</taxon>
        <taxon>Geoglossomycetes</taxon>
        <taxon>Geoglossales</taxon>
        <taxon>Geoglossaceae</taxon>
        <taxon>Glutinoglossum</taxon>
    </lineage>
</organism>
<dbReference type="PANTHER" id="PTHR24287">
    <property type="entry name" value="P450, PUTATIVE (EUROFUNG)-RELATED"/>
    <property type="match status" value="1"/>
</dbReference>